<protein>
    <submittedName>
        <fullName evidence="1">Uncharacterized protein</fullName>
    </submittedName>
</protein>
<organism evidence="1 2">
    <name type="scientific">Bacillus nakamurai</name>
    <dbReference type="NCBI Taxonomy" id="1793963"/>
    <lineage>
        <taxon>Bacteria</taxon>
        <taxon>Bacillati</taxon>
        <taxon>Bacillota</taxon>
        <taxon>Bacilli</taxon>
        <taxon>Bacillales</taxon>
        <taxon>Bacillaceae</taxon>
        <taxon>Bacillus</taxon>
    </lineage>
</organism>
<dbReference type="AlphaFoldDB" id="A0A150F8Z6"/>
<gene>
    <name evidence="1" type="ORF">AXI58_11495</name>
</gene>
<dbReference type="STRING" id="1793963.AXI58_11495"/>
<comment type="caution">
    <text evidence="1">The sequence shown here is derived from an EMBL/GenBank/DDBJ whole genome shotgun (WGS) entry which is preliminary data.</text>
</comment>
<reference evidence="2" key="1">
    <citation type="submission" date="2016-02" db="EMBL/GenBank/DDBJ databases">
        <authorList>
            <person name="Dunlap C."/>
        </authorList>
    </citation>
    <scope>NUCLEOTIDE SEQUENCE [LARGE SCALE GENOMIC DNA]</scope>
    <source>
        <strain evidence="2">NRRL B-41092</strain>
    </source>
</reference>
<evidence type="ECO:0000313" key="2">
    <source>
        <dbReference type="Proteomes" id="UP000075430"/>
    </source>
</evidence>
<keyword evidence="2" id="KW-1185">Reference proteome</keyword>
<dbReference type="Proteomes" id="UP000075430">
    <property type="component" value="Unassembled WGS sequence"/>
</dbReference>
<name>A0A150F8Z6_9BACI</name>
<accession>A0A150F8Z6</accession>
<proteinExistence type="predicted"/>
<evidence type="ECO:0000313" key="1">
    <source>
        <dbReference type="EMBL" id="KXZ21577.1"/>
    </source>
</evidence>
<sequence length="73" mass="8437">MNQGLGGNKQKKEYLFGETRENLDEQGIGALKCLIWLFICVTLHTENLHFVGQTFLRVSIFLLKPFTCLFFLL</sequence>
<dbReference type="EMBL" id="LSBA01000006">
    <property type="protein sequence ID" value="KXZ21577.1"/>
    <property type="molecule type" value="Genomic_DNA"/>
</dbReference>